<protein>
    <submittedName>
        <fullName evidence="5">HTH-type transcriptional regulator LutR</fullName>
    </submittedName>
</protein>
<name>A0A078MWA7_9MICC</name>
<dbReference type="SUPFAM" id="SSF48008">
    <property type="entry name" value="GntR ligand-binding domain-like"/>
    <property type="match status" value="1"/>
</dbReference>
<sequence>MLVNLGDDAAQRDAHANTTVWVAEVLRSRIAAGELLPGTKLSEQQLAASLQVSRNTLREAFTVLAGEAMVTRYPNRGVFVASPGADAVRRIYQVRRLLEPAAVLWGPELDLDRLDAVIADARDAKSRGAVAEMAAANQAFHEAVVAMSGSGRLQQMMSLVLAEMRLVFHAMSSEPDFHTHYVEQNAKLVELLRAGKRKKAADVLRGYLDAAEAELLGHLAAER</sequence>
<dbReference type="Pfam" id="PF07729">
    <property type="entry name" value="FCD"/>
    <property type="match status" value="1"/>
</dbReference>
<evidence type="ECO:0000313" key="5">
    <source>
        <dbReference type="EMBL" id="CEA09722.1"/>
    </source>
</evidence>
<dbReference type="EMBL" id="LN483072">
    <property type="protein sequence ID" value="CEA09722.1"/>
    <property type="molecule type" value="Genomic_DNA"/>
</dbReference>
<dbReference type="PROSITE" id="PS50949">
    <property type="entry name" value="HTH_GNTR"/>
    <property type="match status" value="1"/>
</dbReference>
<dbReference type="PANTHER" id="PTHR43537">
    <property type="entry name" value="TRANSCRIPTIONAL REGULATOR, GNTR FAMILY"/>
    <property type="match status" value="1"/>
</dbReference>
<dbReference type="SUPFAM" id="SSF46785">
    <property type="entry name" value="Winged helix' DNA-binding domain"/>
    <property type="match status" value="1"/>
</dbReference>
<dbReference type="SMART" id="SM00345">
    <property type="entry name" value="HTH_GNTR"/>
    <property type="match status" value="1"/>
</dbReference>
<gene>
    <name evidence="5" type="primary">lutR_5</name>
    <name evidence="5" type="ORF">BN1051_03094</name>
</gene>
<accession>A0A078MWA7</accession>
<feature type="domain" description="HTH gntR-type" evidence="4">
    <location>
        <begin position="16"/>
        <end position="83"/>
    </location>
</feature>
<dbReference type="Pfam" id="PF00392">
    <property type="entry name" value="GntR"/>
    <property type="match status" value="1"/>
</dbReference>
<dbReference type="PANTHER" id="PTHR43537:SF45">
    <property type="entry name" value="GNTR FAMILY REGULATORY PROTEIN"/>
    <property type="match status" value="1"/>
</dbReference>
<dbReference type="InterPro" id="IPR008920">
    <property type="entry name" value="TF_FadR/GntR_C"/>
</dbReference>
<dbReference type="Gene3D" id="1.20.120.530">
    <property type="entry name" value="GntR ligand-binding domain-like"/>
    <property type="match status" value="1"/>
</dbReference>
<keyword evidence="3" id="KW-0804">Transcription</keyword>
<evidence type="ECO:0000256" key="3">
    <source>
        <dbReference type="ARBA" id="ARBA00023163"/>
    </source>
</evidence>
<dbReference type="InterPro" id="IPR011711">
    <property type="entry name" value="GntR_C"/>
</dbReference>
<evidence type="ECO:0000256" key="1">
    <source>
        <dbReference type="ARBA" id="ARBA00023015"/>
    </source>
</evidence>
<dbReference type="InterPro" id="IPR000524">
    <property type="entry name" value="Tscrpt_reg_HTH_GntR"/>
</dbReference>
<dbReference type="PATRIC" id="fig|1461584.3.peg.3068"/>
<reference evidence="5" key="1">
    <citation type="submission" date="2014-07" db="EMBL/GenBank/DDBJ databases">
        <authorList>
            <person name="Urmite Genomes Urmite Genomes"/>
        </authorList>
    </citation>
    <scope>NUCLEOTIDE SEQUENCE</scope>
    <source>
        <strain evidence="5">11W110_air</strain>
    </source>
</reference>
<evidence type="ECO:0000256" key="2">
    <source>
        <dbReference type="ARBA" id="ARBA00023125"/>
    </source>
</evidence>
<dbReference type="InterPro" id="IPR036390">
    <property type="entry name" value="WH_DNA-bd_sf"/>
</dbReference>
<evidence type="ECO:0000259" key="4">
    <source>
        <dbReference type="PROSITE" id="PS50949"/>
    </source>
</evidence>
<dbReference type="AlphaFoldDB" id="A0A078MWA7"/>
<dbReference type="SMART" id="SM00895">
    <property type="entry name" value="FCD"/>
    <property type="match status" value="1"/>
</dbReference>
<keyword evidence="1" id="KW-0805">Transcription regulation</keyword>
<dbReference type="Gene3D" id="1.10.10.10">
    <property type="entry name" value="Winged helix-like DNA-binding domain superfamily/Winged helix DNA-binding domain"/>
    <property type="match status" value="1"/>
</dbReference>
<dbReference type="InterPro" id="IPR036388">
    <property type="entry name" value="WH-like_DNA-bd_sf"/>
</dbReference>
<keyword evidence="2" id="KW-0238">DNA-binding</keyword>
<organism evidence="5">
    <name type="scientific">Arthrobacter saudimassiliensis</name>
    <dbReference type="NCBI Taxonomy" id="1461584"/>
    <lineage>
        <taxon>Bacteria</taxon>
        <taxon>Bacillati</taxon>
        <taxon>Actinomycetota</taxon>
        <taxon>Actinomycetes</taxon>
        <taxon>Micrococcales</taxon>
        <taxon>Micrococcaceae</taxon>
        <taxon>Arthrobacter</taxon>
    </lineage>
</organism>
<dbReference type="GO" id="GO:0003700">
    <property type="term" value="F:DNA-binding transcription factor activity"/>
    <property type="evidence" value="ECO:0007669"/>
    <property type="project" value="InterPro"/>
</dbReference>
<dbReference type="GO" id="GO:0003677">
    <property type="term" value="F:DNA binding"/>
    <property type="evidence" value="ECO:0007669"/>
    <property type="project" value="UniProtKB-KW"/>
</dbReference>
<dbReference type="CDD" id="cd07377">
    <property type="entry name" value="WHTH_GntR"/>
    <property type="match status" value="1"/>
</dbReference>
<proteinExistence type="predicted"/>